<dbReference type="Proteomes" id="UP000053244">
    <property type="component" value="Unassembled WGS sequence"/>
</dbReference>
<proteinExistence type="predicted"/>
<protein>
    <recommendedName>
        <fullName evidence="1">Pyridoxamine 5'-phosphate oxidase N-terminal domain-containing protein</fullName>
    </recommendedName>
</protein>
<dbReference type="InterPro" id="IPR012349">
    <property type="entry name" value="Split_barrel_FMN-bd"/>
</dbReference>
<dbReference type="AlphaFoldDB" id="A0A0X3V3M7"/>
<reference evidence="2 3" key="1">
    <citation type="submission" date="2015-10" db="EMBL/GenBank/DDBJ databases">
        <authorList>
            <person name="Gilbert D.G."/>
        </authorList>
    </citation>
    <scope>NUCLEOTIDE SEQUENCE [LARGE SCALE GENOMIC DNA]</scope>
    <source>
        <strain evidence="2 3">NRRL B-16712</strain>
    </source>
</reference>
<evidence type="ECO:0000313" key="2">
    <source>
        <dbReference type="EMBL" id="KUL39057.1"/>
    </source>
</evidence>
<dbReference type="InterPro" id="IPR011576">
    <property type="entry name" value="Pyridox_Oxase_N"/>
</dbReference>
<evidence type="ECO:0000313" key="3">
    <source>
        <dbReference type="Proteomes" id="UP000053244"/>
    </source>
</evidence>
<dbReference type="Pfam" id="PF01243">
    <property type="entry name" value="PNPOx_N"/>
    <property type="match status" value="1"/>
</dbReference>
<dbReference type="EMBL" id="LLZH01000059">
    <property type="protein sequence ID" value="KUL39057.1"/>
    <property type="molecule type" value="Genomic_DNA"/>
</dbReference>
<dbReference type="Gene3D" id="2.30.110.10">
    <property type="entry name" value="Electron Transport, Fmn-binding Protein, Chain A"/>
    <property type="match status" value="1"/>
</dbReference>
<accession>A0A0X3V3M7</accession>
<comment type="caution">
    <text evidence="2">The sequence shown here is derived from an EMBL/GenBank/DDBJ whole genome shotgun (WGS) entry which is preliminary data.</text>
</comment>
<evidence type="ECO:0000259" key="1">
    <source>
        <dbReference type="Pfam" id="PF01243"/>
    </source>
</evidence>
<name>A0A0X3V3M7_9ACTN</name>
<dbReference type="SUPFAM" id="SSF50475">
    <property type="entry name" value="FMN-binding split barrel"/>
    <property type="match status" value="1"/>
</dbReference>
<gene>
    <name evidence="2" type="ORF">ADL15_10730</name>
</gene>
<keyword evidence="3" id="KW-1185">Reference proteome</keyword>
<sequence length="311" mass="33652">MITVDALVTGKPLADVIDAYRTCELATLTRDGSPVAWPTSGLRRDDGTLLLTTSLGYPQKAFNIRRDGRVALLFSEPTASGLDLPEQVLVRGVATCPDEVHTAPVGDLGRLWALLMERQPHSQGYLNWPATKMADFYYMRLLIDVEPAEVVARPLPVAANTGLADSTLLGAEVLAGYPSVVLIALDAAGAPLLVRTTVSATPDGYRVEVPADVPVVAGPSGLLVHRHDDKLSGLHNANVRGRLVRDGDGWLLRPVKLVEPGARHRASLLDPIRIGRECQAATRRYLAHRNLDRPAVPWAAYRAIRAGLRKP</sequence>
<organism evidence="2 3">
    <name type="scientific">Actinoplanes awajinensis subsp. mycoplanecinus</name>
    <dbReference type="NCBI Taxonomy" id="135947"/>
    <lineage>
        <taxon>Bacteria</taxon>
        <taxon>Bacillati</taxon>
        <taxon>Actinomycetota</taxon>
        <taxon>Actinomycetes</taxon>
        <taxon>Micromonosporales</taxon>
        <taxon>Micromonosporaceae</taxon>
        <taxon>Actinoplanes</taxon>
    </lineage>
</organism>
<dbReference type="OrthoDB" id="162914at2"/>
<feature type="domain" description="Pyridoxamine 5'-phosphate oxidase N-terminal" evidence="1">
    <location>
        <begin position="14"/>
        <end position="95"/>
    </location>
</feature>